<feature type="region of interest" description="Disordered" evidence="1">
    <location>
        <begin position="1"/>
        <end position="29"/>
    </location>
</feature>
<protein>
    <submittedName>
        <fullName evidence="2">Uncharacterized protein</fullName>
    </submittedName>
</protein>
<proteinExistence type="predicted"/>
<evidence type="ECO:0000313" key="3">
    <source>
        <dbReference type="Proteomes" id="UP001515943"/>
    </source>
</evidence>
<organism evidence="2 3">
    <name type="scientific">Lentzea indica</name>
    <dbReference type="NCBI Taxonomy" id="2604800"/>
    <lineage>
        <taxon>Bacteria</taxon>
        <taxon>Bacillati</taxon>
        <taxon>Actinomycetota</taxon>
        <taxon>Actinomycetes</taxon>
        <taxon>Pseudonocardiales</taxon>
        <taxon>Pseudonocardiaceae</taxon>
        <taxon>Lentzea</taxon>
    </lineage>
</organism>
<evidence type="ECO:0000256" key="1">
    <source>
        <dbReference type="SAM" id="MobiDB-lite"/>
    </source>
</evidence>
<keyword evidence="3" id="KW-1185">Reference proteome</keyword>
<name>A0ABX1FN70_9PSEU</name>
<comment type="caution">
    <text evidence="2">The sequence shown here is derived from an EMBL/GenBank/DDBJ whole genome shotgun (WGS) entry which is preliminary data.</text>
</comment>
<reference evidence="2 3" key="1">
    <citation type="submission" date="2019-08" db="EMBL/GenBank/DDBJ databases">
        <title>Lentzea from Indian Himalayas.</title>
        <authorList>
            <person name="Mandal S."/>
            <person name="Mallick Gupta A."/>
            <person name="Maiti P.K."/>
            <person name="Sarkar J."/>
            <person name="Mandal S."/>
        </authorList>
    </citation>
    <scope>NUCLEOTIDE SEQUENCE [LARGE SCALE GENOMIC DNA]</scope>
    <source>
        <strain evidence="2 3">PSKA42</strain>
    </source>
</reference>
<gene>
    <name evidence="2" type="ORF">FXN61_25665</name>
</gene>
<evidence type="ECO:0000313" key="2">
    <source>
        <dbReference type="EMBL" id="NKE60001.1"/>
    </source>
</evidence>
<accession>A0ABX1FN70</accession>
<dbReference type="Proteomes" id="UP001515943">
    <property type="component" value="Unassembled WGS sequence"/>
</dbReference>
<dbReference type="EMBL" id="VSRL01000103">
    <property type="protein sequence ID" value="NKE60001.1"/>
    <property type="molecule type" value="Genomic_DNA"/>
</dbReference>
<dbReference type="RefSeq" id="WP_167976659.1">
    <property type="nucleotide sequence ID" value="NZ_VSRL01000103.1"/>
</dbReference>
<sequence>MQDRTDEDSLPVPVGRHRRDGVDPVRTGSGRLPVVMVFDKDTYEYLGTKNKPQDASGFVHQAG</sequence>